<evidence type="ECO:0000313" key="10">
    <source>
        <dbReference type="Proteomes" id="UP000315750"/>
    </source>
</evidence>
<dbReference type="Gene3D" id="3.40.50.10740">
    <property type="entry name" value="Class I glutamine amidotransferase-like"/>
    <property type="match status" value="1"/>
</dbReference>
<evidence type="ECO:0000256" key="2">
    <source>
        <dbReference type="ARBA" id="ARBA00022645"/>
    </source>
</evidence>
<keyword evidence="5" id="KW-0720">Serine protease</keyword>
<reference evidence="9 10" key="1">
    <citation type="submission" date="2019-02" db="EMBL/GenBank/DDBJ databases">
        <title>Deep-cultivation of Planctomycetes and their phenomic and genomic characterization uncovers novel biology.</title>
        <authorList>
            <person name="Wiegand S."/>
            <person name="Jogler M."/>
            <person name="Boedeker C."/>
            <person name="Pinto D."/>
            <person name="Vollmers J."/>
            <person name="Rivas-Marin E."/>
            <person name="Kohn T."/>
            <person name="Peeters S.H."/>
            <person name="Heuer A."/>
            <person name="Rast P."/>
            <person name="Oberbeckmann S."/>
            <person name="Bunk B."/>
            <person name="Jeske O."/>
            <person name="Meyerdierks A."/>
            <person name="Storesund J.E."/>
            <person name="Kallscheuer N."/>
            <person name="Luecker S."/>
            <person name="Lage O.M."/>
            <person name="Pohl T."/>
            <person name="Merkel B.J."/>
            <person name="Hornburger P."/>
            <person name="Mueller R.-W."/>
            <person name="Bruemmer F."/>
            <person name="Labrenz M."/>
            <person name="Spormann A.M."/>
            <person name="Op den Camp H."/>
            <person name="Overmann J."/>
            <person name="Amann R."/>
            <person name="Jetten M.S.M."/>
            <person name="Mascher T."/>
            <person name="Medema M.H."/>
            <person name="Devos D.P."/>
            <person name="Kaster A.-K."/>
            <person name="Ovreas L."/>
            <person name="Rohde M."/>
            <person name="Galperin M.Y."/>
            <person name="Jogler C."/>
        </authorList>
    </citation>
    <scope>NUCLEOTIDE SEQUENCE [LARGE SCALE GENOMIC DNA]</scope>
    <source>
        <strain evidence="9 10">Pan181</strain>
    </source>
</reference>
<dbReference type="InterPro" id="IPR027461">
    <property type="entry name" value="Carboxypeptidase_A_C_sf"/>
</dbReference>
<dbReference type="PIRSF" id="PIRSF028757">
    <property type="entry name" value="LD-carboxypeptidase"/>
    <property type="match status" value="1"/>
</dbReference>
<evidence type="ECO:0000259" key="7">
    <source>
        <dbReference type="Pfam" id="PF02016"/>
    </source>
</evidence>
<dbReference type="Gene3D" id="3.50.30.60">
    <property type="entry name" value="LD-carboxypeptidase A C-terminal domain-like"/>
    <property type="match status" value="1"/>
</dbReference>
<feature type="active site" description="Charge relay system" evidence="6">
    <location>
        <position position="214"/>
    </location>
</feature>
<gene>
    <name evidence="9" type="primary">ykfA_1</name>
    <name evidence="9" type="ORF">Pan181_38040</name>
</gene>
<dbReference type="CDD" id="cd07025">
    <property type="entry name" value="Peptidase_S66"/>
    <property type="match status" value="1"/>
</dbReference>
<dbReference type="PANTHER" id="PTHR30237">
    <property type="entry name" value="MURAMOYLTETRAPEPTIDE CARBOXYPEPTIDASE"/>
    <property type="match status" value="1"/>
</dbReference>
<dbReference type="EMBL" id="CP036278">
    <property type="protein sequence ID" value="QDU57586.1"/>
    <property type="molecule type" value="Genomic_DNA"/>
</dbReference>
<evidence type="ECO:0000256" key="5">
    <source>
        <dbReference type="ARBA" id="ARBA00022825"/>
    </source>
</evidence>
<sequence>MTTLTPPPVLSAGDAISIIAPAGPINPDALERAVAILHARGLRTKTYRDLTSRYKYLAGTDRDRAAEFNAAIHDPETKAILPVRGGYGVVRILEHLDLGALANTPKLLCGFSDITALHTSINRHAGVATIHGPNLQDGIGHVDGLDEWVASYYWNALMGEPCTTPPMAAEMPRPHFMHSGSASGPLVGGNLAVFTGLIGTPYLPNTSGAILLLEDVGEEAYRIDRLLSQCRLAGLFSELAGVVLGQFTANPNEEPIDDERLSELFEECFAPLGIPVLANYPVGHIRCNLPVPLGTRVELSETAGLMIPNRPDVPLVSS</sequence>
<dbReference type="GO" id="GO:0004180">
    <property type="term" value="F:carboxypeptidase activity"/>
    <property type="evidence" value="ECO:0007669"/>
    <property type="project" value="UniProtKB-KW"/>
</dbReference>
<organism evidence="9 10">
    <name type="scientific">Aeoliella mucimassa</name>
    <dbReference type="NCBI Taxonomy" id="2527972"/>
    <lineage>
        <taxon>Bacteria</taxon>
        <taxon>Pseudomonadati</taxon>
        <taxon>Planctomycetota</taxon>
        <taxon>Planctomycetia</taxon>
        <taxon>Pirellulales</taxon>
        <taxon>Lacipirellulaceae</taxon>
        <taxon>Aeoliella</taxon>
    </lineage>
</organism>
<accession>A0A518AS99</accession>
<dbReference type="SUPFAM" id="SSF52317">
    <property type="entry name" value="Class I glutamine amidotransferase-like"/>
    <property type="match status" value="1"/>
</dbReference>
<dbReference type="InterPro" id="IPR029062">
    <property type="entry name" value="Class_I_gatase-like"/>
</dbReference>
<evidence type="ECO:0000256" key="1">
    <source>
        <dbReference type="ARBA" id="ARBA00010233"/>
    </source>
</evidence>
<name>A0A518AS99_9BACT</name>
<evidence type="ECO:0000256" key="3">
    <source>
        <dbReference type="ARBA" id="ARBA00022670"/>
    </source>
</evidence>
<keyword evidence="10" id="KW-1185">Reference proteome</keyword>
<dbReference type="PANTHER" id="PTHR30237:SF2">
    <property type="entry name" value="MUREIN TETRAPEPTIDE CARBOXYPEPTIDASE"/>
    <property type="match status" value="1"/>
</dbReference>
<dbReference type="SUPFAM" id="SSF141986">
    <property type="entry name" value="LD-carboxypeptidase A C-terminal domain-like"/>
    <property type="match status" value="1"/>
</dbReference>
<dbReference type="GO" id="GO:0008236">
    <property type="term" value="F:serine-type peptidase activity"/>
    <property type="evidence" value="ECO:0007669"/>
    <property type="project" value="UniProtKB-KW"/>
</dbReference>
<dbReference type="KEGG" id="amuc:Pan181_38040"/>
<evidence type="ECO:0000259" key="8">
    <source>
        <dbReference type="Pfam" id="PF17676"/>
    </source>
</evidence>
<proteinExistence type="inferred from homology"/>
<dbReference type="InterPro" id="IPR040921">
    <property type="entry name" value="Peptidase_S66C"/>
</dbReference>
<feature type="active site" description="Charge relay system" evidence="6">
    <location>
        <position position="284"/>
    </location>
</feature>
<feature type="domain" description="LD-carboxypeptidase C-terminal" evidence="8">
    <location>
        <begin position="183"/>
        <end position="299"/>
    </location>
</feature>
<evidence type="ECO:0000256" key="4">
    <source>
        <dbReference type="ARBA" id="ARBA00022801"/>
    </source>
</evidence>
<dbReference type="Pfam" id="PF02016">
    <property type="entry name" value="Peptidase_S66"/>
    <property type="match status" value="1"/>
</dbReference>
<dbReference type="Pfam" id="PF17676">
    <property type="entry name" value="Peptidase_S66C"/>
    <property type="match status" value="1"/>
</dbReference>
<dbReference type="InterPro" id="IPR040449">
    <property type="entry name" value="Peptidase_S66_N"/>
</dbReference>
<keyword evidence="4 9" id="KW-0378">Hydrolase</keyword>
<keyword evidence="2 9" id="KW-0121">Carboxypeptidase</keyword>
<dbReference type="GO" id="GO:0006508">
    <property type="term" value="P:proteolysis"/>
    <property type="evidence" value="ECO:0007669"/>
    <property type="project" value="UniProtKB-KW"/>
</dbReference>
<protein>
    <submittedName>
        <fullName evidence="9">Putative murein peptide carboxypeptidase</fullName>
        <ecNumber evidence="9">3.4.16.-</ecNumber>
    </submittedName>
</protein>
<dbReference type="AlphaFoldDB" id="A0A518AS99"/>
<dbReference type="InterPro" id="IPR027478">
    <property type="entry name" value="LdcA_N"/>
</dbReference>
<evidence type="ECO:0000313" key="9">
    <source>
        <dbReference type="EMBL" id="QDU57586.1"/>
    </source>
</evidence>
<evidence type="ECO:0000256" key="6">
    <source>
        <dbReference type="PIRSR" id="PIRSR028757-1"/>
    </source>
</evidence>
<feature type="domain" description="LD-carboxypeptidase N-terminal" evidence="7">
    <location>
        <begin position="16"/>
        <end position="132"/>
    </location>
</feature>
<dbReference type="Proteomes" id="UP000315750">
    <property type="component" value="Chromosome"/>
</dbReference>
<comment type="similarity">
    <text evidence="1">Belongs to the peptidase S66 family.</text>
</comment>
<dbReference type="EC" id="3.4.16.-" evidence="9"/>
<dbReference type="InterPro" id="IPR003507">
    <property type="entry name" value="S66_fam"/>
</dbReference>
<keyword evidence="3" id="KW-0645">Protease</keyword>
<dbReference type="OrthoDB" id="9807329at2"/>
<feature type="active site" description="Nucleophile" evidence="6">
    <location>
        <position position="112"/>
    </location>
</feature>